<comment type="caution">
    <text evidence="7">The sequence shown here is derived from an EMBL/GenBank/DDBJ whole genome shotgun (WGS) entry which is preliminary data.</text>
</comment>
<dbReference type="CDD" id="cd19411">
    <property type="entry name" value="MCP2201-like_sensor"/>
    <property type="match status" value="1"/>
</dbReference>
<keyword evidence="4" id="KW-1133">Transmembrane helix</keyword>
<dbReference type="InterPro" id="IPR051310">
    <property type="entry name" value="MCP_chemotaxis"/>
</dbReference>
<organism evidence="7 8">
    <name type="scientific">Undibacterium seohonense</name>
    <dbReference type="NCBI Taxonomy" id="1344950"/>
    <lineage>
        <taxon>Bacteria</taxon>
        <taxon>Pseudomonadati</taxon>
        <taxon>Pseudomonadota</taxon>
        <taxon>Betaproteobacteria</taxon>
        <taxon>Burkholderiales</taxon>
        <taxon>Oxalobacteraceae</taxon>
        <taxon>Undibacterium</taxon>
    </lineage>
</organism>
<dbReference type="SMART" id="SM00304">
    <property type="entry name" value="HAMP"/>
    <property type="match status" value="1"/>
</dbReference>
<dbReference type="Pfam" id="PF12729">
    <property type="entry name" value="4HB_MCP_1"/>
    <property type="match status" value="1"/>
</dbReference>
<gene>
    <name evidence="7" type="ORF">H8K52_09145</name>
</gene>
<evidence type="ECO:0000313" key="7">
    <source>
        <dbReference type="EMBL" id="MBC3807508.1"/>
    </source>
</evidence>
<dbReference type="PROSITE" id="PS50885">
    <property type="entry name" value="HAMP"/>
    <property type="match status" value="1"/>
</dbReference>
<dbReference type="Pfam" id="PF00672">
    <property type="entry name" value="HAMP"/>
    <property type="match status" value="1"/>
</dbReference>
<evidence type="ECO:0000256" key="2">
    <source>
        <dbReference type="ARBA" id="ARBA00029447"/>
    </source>
</evidence>
<evidence type="ECO:0000256" key="1">
    <source>
        <dbReference type="ARBA" id="ARBA00022481"/>
    </source>
</evidence>
<evidence type="ECO:0000259" key="5">
    <source>
        <dbReference type="PROSITE" id="PS50111"/>
    </source>
</evidence>
<comment type="similarity">
    <text evidence="2">Belongs to the methyl-accepting chemotaxis (MCP) protein family.</text>
</comment>
<keyword evidence="4" id="KW-0472">Membrane</keyword>
<dbReference type="InterPro" id="IPR024478">
    <property type="entry name" value="HlyB_4HB_MCP"/>
</dbReference>
<dbReference type="InterPro" id="IPR004089">
    <property type="entry name" value="MCPsignal_dom"/>
</dbReference>
<name>A0ABR6X490_9BURK</name>
<protein>
    <submittedName>
        <fullName evidence="7">MCP four helix bundle domain-containing protein</fullName>
    </submittedName>
</protein>
<dbReference type="SUPFAM" id="SSF58104">
    <property type="entry name" value="Methyl-accepting chemotaxis protein (MCP) signaling domain"/>
    <property type="match status" value="1"/>
</dbReference>
<keyword evidence="3" id="KW-0807">Transducer</keyword>
<reference evidence="7 8" key="1">
    <citation type="submission" date="2020-08" db="EMBL/GenBank/DDBJ databases">
        <title>Novel species isolated from subtropical streams in China.</title>
        <authorList>
            <person name="Lu H."/>
        </authorList>
    </citation>
    <scope>NUCLEOTIDE SEQUENCE [LARGE SCALE GENOMIC DNA]</scope>
    <source>
        <strain evidence="7 8">KACC 16656</strain>
    </source>
</reference>
<keyword evidence="4" id="KW-0812">Transmembrane</keyword>
<dbReference type="Gene3D" id="1.10.287.950">
    <property type="entry name" value="Methyl-accepting chemotaxis protein"/>
    <property type="match status" value="1"/>
</dbReference>
<keyword evidence="1" id="KW-0488">Methylation</keyword>
<proteinExistence type="inferred from homology"/>
<dbReference type="CDD" id="cd11386">
    <property type="entry name" value="MCP_signal"/>
    <property type="match status" value="1"/>
</dbReference>
<dbReference type="RefSeq" id="WP_186922597.1">
    <property type="nucleotide sequence ID" value="NZ_JACOFW010000008.1"/>
</dbReference>
<keyword evidence="8" id="KW-1185">Reference proteome</keyword>
<dbReference type="PANTHER" id="PTHR43531">
    <property type="entry name" value="PROTEIN ICFG"/>
    <property type="match status" value="1"/>
</dbReference>
<accession>A0ABR6X490</accession>
<evidence type="ECO:0000256" key="3">
    <source>
        <dbReference type="PROSITE-ProRule" id="PRU00284"/>
    </source>
</evidence>
<dbReference type="InterPro" id="IPR047347">
    <property type="entry name" value="YvaQ-like_sensor"/>
</dbReference>
<feature type="domain" description="HAMP" evidence="6">
    <location>
        <begin position="212"/>
        <end position="264"/>
    </location>
</feature>
<feature type="transmembrane region" description="Helical" evidence="4">
    <location>
        <begin position="12"/>
        <end position="34"/>
    </location>
</feature>
<evidence type="ECO:0000259" key="6">
    <source>
        <dbReference type="PROSITE" id="PS50885"/>
    </source>
</evidence>
<dbReference type="PANTHER" id="PTHR43531:SF14">
    <property type="entry name" value="METHYL-ACCEPTING CHEMOTAXIS PROTEIN I-RELATED"/>
    <property type="match status" value="1"/>
</dbReference>
<dbReference type="InterPro" id="IPR004090">
    <property type="entry name" value="Chemotax_Me-accpt_rcpt"/>
</dbReference>
<feature type="domain" description="Methyl-accepting transducer" evidence="5">
    <location>
        <begin position="269"/>
        <end position="498"/>
    </location>
</feature>
<evidence type="ECO:0000313" key="8">
    <source>
        <dbReference type="Proteomes" id="UP000648257"/>
    </source>
</evidence>
<evidence type="ECO:0000256" key="4">
    <source>
        <dbReference type="SAM" id="Phobius"/>
    </source>
</evidence>
<dbReference type="SMART" id="SM00283">
    <property type="entry name" value="MA"/>
    <property type="match status" value="1"/>
</dbReference>
<sequence>MKLNNLRVGQKLALAFAMTVLLQISIAVVSYLSISQLRVDMELTDKDRYPKTVLVHSIKDALNQSARSMRNLLLVSDPSALSNEYAAIETSAEIVTISINKLEKTITSVKGQALLKELQGVREKFVDSRAKFLQLTKEAHKEEALHLLSNETANIQLSYFKVLDDLITYQNDLMEASARSSEVHADTDIKLIIAISLFAIASSIVLAMTISRSITRPLHRAVQVARRVSEGDLTTDIVVDSNDETGQLLTAFKDMNENLLKIVSQVRSGTETIATASTEIAAGNMDLSSRTEEQASSLEETAASMEEITSTVKQNADNARQANQLARSASEVATRGGEVVNRVVNTMGSIDESAKKIVDIISVIEGIAFQTNILALNAAVEAARAGEQGRGFAVVASEVRTLAQRSASAAKEIKHLINDSVAKVAEGSKLVGEAGSTMGEIVFSVKRVSDVISEISAASHEQNSGIEQINVAIIQMDNVTQQNASLVEEAAAAAESMQEQARLLSEVVSVFKLKMHAETEQKKTTVVQRVNRAANSISKRAISQLNTARTTMPRATVATKRLEASTGTIDLDWEEF</sequence>
<dbReference type="Pfam" id="PF00015">
    <property type="entry name" value="MCPsignal"/>
    <property type="match status" value="1"/>
</dbReference>
<dbReference type="EMBL" id="JACOFW010000008">
    <property type="protein sequence ID" value="MBC3807508.1"/>
    <property type="molecule type" value="Genomic_DNA"/>
</dbReference>
<dbReference type="CDD" id="cd06225">
    <property type="entry name" value="HAMP"/>
    <property type="match status" value="1"/>
</dbReference>
<dbReference type="InterPro" id="IPR003660">
    <property type="entry name" value="HAMP_dom"/>
</dbReference>
<dbReference type="PRINTS" id="PR00260">
    <property type="entry name" value="CHEMTRNSDUCR"/>
</dbReference>
<dbReference type="PROSITE" id="PS50111">
    <property type="entry name" value="CHEMOTAXIS_TRANSDUC_2"/>
    <property type="match status" value="1"/>
</dbReference>
<dbReference type="Proteomes" id="UP000648257">
    <property type="component" value="Unassembled WGS sequence"/>
</dbReference>